<dbReference type="SUPFAM" id="SSF50729">
    <property type="entry name" value="PH domain-like"/>
    <property type="match status" value="1"/>
</dbReference>
<evidence type="ECO:0000256" key="9">
    <source>
        <dbReference type="ARBA" id="ARBA00023242"/>
    </source>
</evidence>
<reference evidence="12 13" key="1">
    <citation type="journal article" date="2024" name="Nat. Commun.">
        <title>Phylogenomics reveals the evolutionary origins of lichenization in chlorophyte algae.</title>
        <authorList>
            <person name="Puginier C."/>
            <person name="Libourel C."/>
            <person name="Otte J."/>
            <person name="Skaloud P."/>
            <person name="Haon M."/>
            <person name="Grisel S."/>
            <person name="Petersen M."/>
            <person name="Berrin J.G."/>
            <person name="Delaux P.M."/>
            <person name="Dal Grande F."/>
            <person name="Keller J."/>
        </authorList>
    </citation>
    <scope>NUCLEOTIDE SEQUENCE [LARGE SCALE GENOMIC DNA]</scope>
    <source>
        <strain evidence="12 13">SAG 216-7</strain>
    </source>
</reference>
<evidence type="ECO:0000256" key="8">
    <source>
        <dbReference type="ARBA" id="ARBA00023132"/>
    </source>
</evidence>
<keyword evidence="9" id="KW-0539">Nucleus</keyword>
<name>A0ABR2YCR3_9CHLO</name>
<dbReference type="InterPro" id="IPR045255">
    <property type="entry name" value="RanBP1-like"/>
</dbReference>
<evidence type="ECO:0000256" key="7">
    <source>
        <dbReference type="ARBA" id="ARBA00023010"/>
    </source>
</evidence>
<dbReference type="PROSITE" id="PS50196">
    <property type="entry name" value="RANBD1"/>
    <property type="match status" value="1"/>
</dbReference>
<evidence type="ECO:0000313" key="12">
    <source>
        <dbReference type="EMBL" id="KAK9902620.1"/>
    </source>
</evidence>
<evidence type="ECO:0000259" key="11">
    <source>
        <dbReference type="PROSITE" id="PS50196"/>
    </source>
</evidence>
<feature type="compositionally biased region" description="Low complexity" evidence="10">
    <location>
        <begin position="132"/>
        <end position="159"/>
    </location>
</feature>
<feature type="compositionally biased region" description="Low complexity" evidence="10">
    <location>
        <begin position="60"/>
        <end position="85"/>
    </location>
</feature>
<dbReference type="Pfam" id="PF00638">
    <property type="entry name" value="Ran_BP1"/>
    <property type="match status" value="1"/>
</dbReference>
<dbReference type="PANTHER" id="PTHR23138:SF142">
    <property type="entry name" value="RAN-BINDING PROTEIN 3B-RELATED"/>
    <property type="match status" value="1"/>
</dbReference>
<dbReference type="Proteomes" id="UP001491310">
    <property type="component" value="Unassembled WGS sequence"/>
</dbReference>
<dbReference type="InterPro" id="IPR000156">
    <property type="entry name" value="Ran_bind_dom"/>
</dbReference>
<dbReference type="InterPro" id="IPR011993">
    <property type="entry name" value="PH-like_dom_sf"/>
</dbReference>
<dbReference type="InterPro" id="IPR015007">
    <property type="entry name" value="NUP2/50/61"/>
</dbReference>
<keyword evidence="13" id="KW-1185">Reference proteome</keyword>
<evidence type="ECO:0000256" key="4">
    <source>
        <dbReference type="ARBA" id="ARBA00022816"/>
    </source>
</evidence>
<feature type="region of interest" description="Disordered" evidence="10">
    <location>
        <begin position="1"/>
        <end position="38"/>
    </location>
</feature>
<organism evidence="12 13">
    <name type="scientific">Coccomyxa subellipsoidea</name>
    <dbReference type="NCBI Taxonomy" id="248742"/>
    <lineage>
        <taxon>Eukaryota</taxon>
        <taxon>Viridiplantae</taxon>
        <taxon>Chlorophyta</taxon>
        <taxon>core chlorophytes</taxon>
        <taxon>Trebouxiophyceae</taxon>
        <taxon>Trebouxiophyceae incertae sedis</taxon>
        <taxon>Coccomyxaceae</taxon>
        <taxon>Coccomyxa</taxon>
    </lineage>
</organism>
<evidence type="ECO:0000256" key="6">
    <source>
        <dbReference type="ARBA" id="ARBA00022990"/>
    </source>
</evidence>
<dbReference type="InterPro" id="IPR045207">
    <property type="entry name" value="RanBD_NUP50_plant"/>
</dbReference>
<dbReference type="Pfam" id="PF08911">
    <property type="entry name" value="NUP50"/>
    <property type="match status" value="1"/>
</dbReference>
<keyword evidence="8" id="KW-0906">Nuclear pore complex</keyword>
<feature type="compositionally biased region" description="Basic and acidic residues" evidence="10">
    <location>
        <begin position="16"/>
        <end position="27"/>
    </location>
</feature>
<keyword evidence="6" id="KW-0007">Acetylation</keyword>
<evidence type="ECO:0000256" key="2">
    <source>
        <dbReference type="ARBA" id="ARBA00022448"/>
    </source>
</evidence>
<dbReference type="Gene3D" id="2.30.29.30">
    <property type="entry name" value="Pleckstrin-homology domain (PH domain)/Phosphotyrosine-binding domain (PTB)"/>
    <property type="match status" value="1"/>
</dbReference>
<proteinExistence type="predicted"/>
<comment type="caution">
    <text evidence="12">The sequence shown here is derived from an EMBL/GenBank/DDBJ whole genome shotgun (WGS) entry which is preliminary data.</text>
</comment>
<accession>A0ABR2YCR3</accession>
<evidence type="ECO:0000256" key="3">
    <source>
        <dbReference type="ARBA" id="ARBA00022737"/>
    </source>
</evidence>
<evidence type="ECO:0000256" key="5">
    <source>
        <dbReference type="ARBA" id="ARBA00022927"/>
    </source>
</evidence>
<feature type="domain" description="RanBD1" evidence="11">
    <location>
        <begin position="338"/>
        <end position="485"/>
    </location>
</feature>
<feature type="region of interest" description="Disordered" evidence="10">
    <location>
        <begin position="98"/>
        <end position="210"/>
    </location>
</feature>
<gene>
    <name evidence="12" type="ORF">WJX75_000372</name>
</gene>
<feature type="compositionally biased region" description="Basic and acidic residues" evidence="10">
    <location>
        <begin position="163"/>
        <end position="177"/>
    </location>
</feature>
<evidence type="ECO:0000313" key="13">
    <source>
        <dbReference type="Proteomes" id="UP001491310"/>
    </source>
</evidence>
<dbReference type="CDD" id="cd13169">
    <property type="entry name" value="RanBD_NUP50_plant"/>
    <property type="match status" value="1"/>
</dbReference>
<keyword evidence="5" id="KW-0653">Protein transport</keyword>
<keyword evidence="4" id="KW-0509">mRNA transport</keyword>
<dbReference type="EMBL" id="JALJOT010000015">
    <property type="protein sequence ID" value="KAK9902620.1"/>
    <property type="molecule type" value="Genomic_DNA"/>
</dbReference>
<comment type="subcellular location">
    <subcellularLocation>
        <location evidence="1">Nucleus</location>
        <location evidence="1">Nuclear pore complex</location>
    </subcellularLocation>
</comment>
<sequence length="494" mass="49252">MSKRPTDHLIPSAKKRSGDRQISREEPPSDSDEEVIAGEFRRADEGVLKQRRIFKARRGAAPAVPPTASAAADAQPGAAVSADAGAAAATASNPFAGISLTAPAAGGNPFAGVSLIPPATTPEAAKEDPAKEGAGANSKAAEAAPAAAAESAEAAAQPNSVAEAKEGNEKTAEKKADGTAATTSGQAEDEEAAAAPAKKEGEVEPAGKQGSSSAFATFASASGTGFGGLASGGAAAGNGFGGFGAAGATGFGSLGNGSTFGTLGSTGVAPMVSAAEAITPPASTSFSFNTGASSGSSFTFSTTPAAASSFPSVQNIFGANHLPATSVFGGAQETRPAVLPLTADEPQRVTGEEEERCVFSGDGVLFEYIEAQWRERGRGELRVNVAGGGQARLVMRQRGNLRLLLNANLFPGMKLTPMDGGKGTTFACINAASAEAGSAKKEEEGKDGEAAPSGHLGTFAFRVKVPGKLEEFVSTVQAHIPAAESEAPGNENNV</sequence>
<evidence type="ECO:0000256" key="1">
    <source>
        <dbReference type="ARBA" id="ARBA00004567"/>
    </source>
</evidence>
<evidence type="ECO:0000256" key="10">
    <source>
        <dbReference type="SAM" id="MobiDB-lite"/>
    </source>
</evidence>
<dbReference type="PANTHER" id="PTHR23138">
    <property type="entry name" value="RAN BINDING PROTEIN"/>
    <property type="match status" value="1"/>
</dbReference>
<dbReference type="SMART" id="SM00160">
    <property type="entry name" value="RanBD"/>
    <property type="match status" value="1"/>
</dbReference>
<keyword evidence="2" id="KW-0813">Transport</keyword>
<keyword evidence="7" id="KW-0811">Translocation</keyword>
<keyword evidence="3" id="KW-0677">Repeat</keyword>
<feature type="region of interest" description="Disordered" evidence="10">
    <location>
        <begin position="57"/>
        <end position="85"/>
    </location>
</feature>
<protein>
    <recommendedName>
        <fullName evidence="11">RanBD1 domain-containing protein</fullName>
    </recommendedName>
</protein>